<proteinExistence type="predicted"/>
<dbReference type="AlphaFoldDB" id="A0A382ET01"/>
<dbReference type="PROSITE" id="PS50297">
    <property type="entry name" value="ANK_REP_REGION"/>
    <property type="match status" value="7"/>
</dbReference>
<dbReference type="PROSITE" id="PS50088">
    <property type="entry name" value="ANK_REPEAT"/>
    <property type="match status" value="8"/>
</dbReference>
<evidence type="ECO:0000256" key="1">
    <source>
        <dbReference type="ARBA" id="ARBA00022737"/>
    </source>
</evidence>
<dbReference type="PANTHER" id="PTHR24189:SF50">
    <property type="entry name" value="ANKYRIN REPEAT AND SOCS BOX PROTEIN 2"/>
    <property type="match status" value="1"/>
</dbReference>
<dbReference type="InterPro" id="IPR050745">
    <property type="entry name" value="Multifunctional_regulatory"/>
</dbReference>
<dbReference type="Gene3D" id="1.25.40.20">
    <property type="entry name" value="Ankyrin repeat-containing domain"/>
    <property type="match status" value="3"/>
</dbReference>
<dbReference type="PANTHER" id="PTHR24189">
    <property type="entry name" value="MYOTROPHIN"/>
    <property type="match status" value="1"/>
</dbReference>
<evidence type="ECO:0000313" key="3">
    <source>
        <dbReference type="EMBL" id="SVB53808.1"/>
    </source>
</evidence>
<reference evidence="3" key="1">
    <citation type="submission" date="2018-05" db="EMBL/GenBank/DDBJ databases">
        <authorList>
            <person name="Lanie J.A."/>
            <person name="Ng W.-L."/>
            <person name="Kazmierczak K.M."/>
            <person name="Andrzejewski T.M."/>
            <person name="Davidsen T.M."/>
            <person name="Wayne K.J."/>
            <person name="Tettelin H."/>
            <person name="Glass J.I."/>
            <person name="Rusch D."/>
            <person name="Podicherti R."/>
            <person name="Tsui H.-C.T."/>
            <person name="Winkler M.E."/>
        </authorList>
    </citation>
    <scope>NUCLEOTIDE SEQUENCE</scope>
</reference>
<dbReference type="GO" id="GO:0005634">
    <property type="term" value="C:nucleus"/>
    <property type="evidence" value="ECO:0007669"/>
    <property type="project" value="TreeGrafter"/>
</dbReference>
<accession>A0A382ET01</accession>
<sequence>MRASALSRVSLGLVVLLSTPIQAQQIDLRLVNAVRHENRAAVHVLLQEQIDVNIRQPDGATALHWAAYLDDLETADLLLGAGALADVTNELGVTPLYLACDNGNAALVQRLLAAGATPHAVLPSGETALMTASRTGSVDAVTTLLAHGANANDLEKTEGQTALMWAVSRRHPDVVRVLIEAGADVHARSRVRSVATAQSPRTGRALGVSVIDEGGFTPLLFAARQGNLASAQLLRMAGADVNDLAPAQTSALVVAAHSGHGELAAWLLDQGADANAAGAGYAPLHVAILKGDADLVSALLAHGADPNARLMNGSPHARYGKMVALEMLLTGATPFFLAAQYGLADIMRLLAEAGADTEAGLNGGVTPLMAAAGMLTRGFVQAGNDRRGRA</sequence>
<dbReference type="SMART" id="SM00248">
    <property type="entry name" value="ANK"/>
    <property type="match status" value="9"/>
</dbReference>
<name>A0A382ET01_9ZZZZ</name>
<keyword evidence="2" id="KW-0040">ANK repeat</keyword>
<feature type="non-terminal residue" evidence="3">
    <location>
        <position position="390"/>
    </location>
</feature>
<dbReference type="InterPro" id="IPR036770">
    <property type="entry name" value="Ankyrin_rpt-contain_sf"/>
</dbReference>
<dbReference type="EMBL" id="UINC01046154">
    <property type="protein sequence ID" value="SVB53808.1"/>
    <property type="molecule type" value="Genomic_DNA"/>
</dbReference>
<evidence type="ECO:0000256" key="2">
    <source>
        <dbReference type="ARBA" id="ARBA00023043"/>
    </source>
</evidence>
<keyword evidence="1" id="KW-0677">Repeat</keyword>
<dbReference type="InterPro" id="IPR002110">
    <property type="entry name" value="Ankyrin_rpt"/>
</dbReference>
<dbReference type="GO" id="GO:0005737">
    <property type="term" value="C:cytoplasm"/>
    <property type="evidence" value="ECO:0007669"/>
    <property type="project" value="TreeGrafter"/>
</dbReference>
<protein>
    <submittedName>
        <fullName evidence="3">Uncharacterized protein</fullName>
    </submittedName>
</protein>
<gene>
    <name evidence="3" type="ORF">METZ01_LOCUS206662</name>
</gene>
<organism evidence="3">
    <name type="scientific">marine metagenome</name>
    <dbReference type="NCBI Taxonomy" id="408172"/>
    <lineage>
        <taxon>unclassified sequences</taxon>
        <taxon>metagenomes</taxon>
        <taxon>ecological metagenomes</taxon>
    </lineage>
</organism>
<dbReference type="SUPFAM" id="SSF48403">
    <property type="entry name" value="Ankyrin repeat"/>
    <property type="match status" value="2"/>
</dbReference>
<dbReference type="PRINTS" id="PR01415">
    <property type="entry name" value="ANKYRIN"/>
</dbReference>
<dbReference type="Pfam" id="PF00023">
    <property type="entry name" value="Ank"/>
    <property type="match status" value="2"/>
</dbReference>
<dbReference type="Pfam" id="PF12796">
    <property type="entry name" value="Ank_2"/>
    <property type="match status" value="2"/>
</dbReference>